<evidence type="ECO:0000256" key="7">
    <source>
        <dbReference type="RuleBase" id="RU363107"/>
    </source>
</evidence>
<comment type="function">
    <text evidence="1 7">May be involved in both secretory and endocytic intracellular trafficking in the endosomal/prevacuolar compartments.</text>
</comment>
<reference evidence="9 10" key="1">
    <citation type="journal article" date="2016" name="G3 (Bethesda)">
        <title>First Draft Assembly and Annotation of the Genome of a California Endemic Oak Quercus lobata Nee (Fagaceae).</title>
        <authorList>
            <person name="Sork V.L."/>
            <person name="Fitz-Gibbon S.T."/>
            <person name="Puiu D."/>
            <person name="Crepeau M."/>
            <person name="Gugger P.F."/>
            <person name="Sherman R."/>
            <person name="Stevens K."/>
            <person name="Langley C.H."/>
            <person name="Pellegrini M."/>
            <person name="Salzberg S.L."/>
        </authorList>
    </citation>
    <scope>NUCLEOTIDE SEQUENCE [LARGE SCALE GENOMIC DNA]</scope>
    <source>
        <strain evidence="9 10">cv. SW786</strain>
    </source>
</reference>
<evidence type="ECO:0000256" key="1">
    <source>
        <dbReference type="ARBA" id="ARBA00002501"/>
    </source>
</evidence>
<dbReference type="GO" id="GO:0016192">
    <property type="term" value="P:vesicle-mediated transport"/>
    <property type="evidence" value="ECO:0007669"/>
    <property type="project" value="EnsemblPlants"/>
</dbReference>
<dbReference type="RefSeq" id="XP_030963819.1">
    <property type="nucleotide sequence ID" value="XM_031107959.1"/>
</dbReference>
<feature type="compositionally biased region" description="Low complexity" evidence="8">
    <location>
        <begin position="12"/>
        <end position="35"/>
    </location>
</feature>
<comment type="subcellular location">
    <subcellularLocation>
        <location evidence="2">Endomembrane system</location>
        <topology evidence="2">Multi-pass membrane protein</topology>
    </subcellularLocation>
    <subcellularLocation>
        <location evidence="7">Membrane</location>
        <topology evidence="7">Multi-pass membrane protein</topology>
    </subcellularLocation>
</comment>
<dbReference type="EnsemblPlants" id="QL01p026207:mrna">
    <property type="protein sequence ID" value="QL01p026207:mrna:CDS:1"/>
    <property type="gene ID" value="QL01p026207"/>
</dbReference>
<evidence type="ECO:0000256" key="8">
    <source>
        <dbReference type="SAM" id="MobiDB-lite"/>
    </source>
</evidence>
<keyword evidence="10" id="KW-1185">Reference proteome</keyword>
<dbReference type="EMBL" id="LRBV02000001">
    <property type="status" value="NOT_ANNOTATED_CDS"/>
    <property type="molecule type" value="Genomic_DNA"/>
</dbReference>
<dbReference type="KEGG" id="qlo:115984980"/>
<protein>
    <recommendedName>
        <fullName evidence="7">PRA1 family protein</fullName>
    </recommendedName>
</protein>
<dbReference type="OrthoDB" id="63113at2759"/>
<dbReference type="PANTHER" id="PTHR19317:SF0">
    <property type="entry name" value="PRENYLATED RAB ACCEPTOR PROTEIN 1"/>
    <property type="match status" value="1"/>
</dbReference>
<evidence type="ECO:0000313" key="10">
    <source>
        <dbReference type="Proteomes" id="UP000594261"/>
    </source>
</evidence>
<gene>
    <name evidence="9" type="primary">LOC115984980</name>
</gene>
<keyword evidence="6 7" id="KW-0472">Membrane</keyword>
<evidence type="ECO:0000256" key="3">
    <source>
        <dbReference type="ARBA" id="ARBA00006483"/>
    </source>
</evidence>
<dbReference type="GO" id="GO:0016020">
    <property type="term" value="C:membrane"/>
    <property type="evidence" value="ECO:0007669"/>
    <property type="project" value="UniProtKB-SubCell"/>
</dbReference>
<proteinExistence type="inferred from homology"/>
<name>A0A7N2KNT3_QUELO</name>
<feature type="transmembrane region" description="Helical" evidence="7">
    <location>
        <begin position="148"/>
        <end position="179"/>
    </location>
</feature>
<keyword evidence="7" id="KW-0813">Transport</keyword>
<evidence type="ECO:0000313" key="9">
    <source>
        <dbReference type="EnsemblPlants" id="QL01p026207:mrna:CDS:1"/>
    </source>
</evidence>
<evidence type="ECO:0000256" key="6">
    <source>
        <dbReference type="ARBA" id="ARBA00023136"/>
    </source>
</evidence>
<accession>A0A7N2KNT3</accession>
<evidence type="ECO:0000256" key="4">
    <source>
        <dbReference type="ARBA" id="ARBA00022692"/>
    </source>
</evidence>
<feature type="transmembrane region" description="Helical" evidence="7">
    <location>
        <begin position="199"/>
        <end position="221"/>
    </location>
</feature>
<comment type="similarity">
    <text evidence="3 7">Belongs to the PRA1 family.</text>
</comment>
<keyword evidence="4 7" id="KW-0812">Transmembrane</keyword>
<evidence type="ECO:0000256" key="5">
    <source>
        <dbReference type="ARBA" id="ARBA00022989"/>
    </source>
</evidence>
<dbReference type="Gramene" id="QL01p026207:mrna">
    <property type="protein sequence ID" value="QL01p026207:mrna:CDS:1"/>
    <property type="gene ID" value="QL01p026207"/>
</dbReference>
<dbReference type="AlphaFoldDB" id="A0A7N2KNT3"/>
<dbReference type="GeneID" id="115984980"/>
<sequence>MASPAVLPISNPQSTGESQPSTTTTSSSSSSSPSPYLKVRTFLTRLLGYTRQALSNRRPWMELVDRTAFSRPESLTEAASRVRKNFSYFRVNYLTLLALVVAVSLLSHPFTLVILLSLLAAWLFLYSFRPSDQPLVIMGRTFSDFETLICLITVTVIVIFLTSVGSLLITAGMVGMGIVCAHGSFRLPEDLFLDEQETSGGPGLFSFIGGAASSAAAAAAAGGPNMMSRV</sequence>
<feature type="transmembrane region" description="Helical" evidence="7">
    <location>
        <begin position="88"/>
        <end position="106"/>
    </location>
</feature>
<dbReference type="Pfam" id="PF03208">
    <property type="entry name" value="PRA1"/>
    <property type="match status" value="1"/>
</dbReference>
<dbReference type="GO" id="GO:0005794">
    <property type="term" value="C:Golgi apparatus"/>
    <property type="evidence" value="ECO:0007669"/>
    <property type="project" value="EnsemblPlants"/>
</dbReference>
<evidence type="ECO:0000256" key="2">
    <source>
        <dbReference type="ARBA" id="ARBA00004127"/>
    </source>
</evidence>
<dbReference type="OMA" id="VRKNAAY"/>
<keyword evidence="5 7" id="KW-1133">Transmembrane helix</keyword>
<dbReference type="PANTHER" id="PTHR19317">
    <property type="entry name" value="PRENYLATED RAB ACCEPTOR 1-RELATED"/>
    <property type="match status" value="1"/>
</dbReference>
<organism evidence="9 10">
    <name type="scientific">Quercus lobata</name>
    <name type="common">Valley oak</name>
    <dbReference type="NCBI Taxonomy" id="97700"/>
    <lineage>
        <taxon>Eukaryota</taxon>
        <taxon>Viridiplantae</taxon>
        <taxon>Streptophyta</taxon>
        <taxon>Embryophyta</taxon>
        <taxon>Tracheophyta</taxon>
        <taxon>Spermatophyta</taxon>
        <taxon>Magnoliopsida</taxon>
        <taxon>eudicotyledons</taxon>
        <taxon>Gunneridae</taxon>
        <taxon>Pentapetalae</taxon>
        <taxon>rosids</taxon>
        <taxon>fabids</taxon>
        <taxon>Fagales</taxon>
        <taxon>Fagaceae</taxon>
        <taxon>Quercus</taxon>
    </lineage>
</organism>
<dbReference type="Proteomes" id="UP000594261">
    <property type="component" value="Chromosome 1"/>
</dbReference>
<reference evidence="9" key="2">
    <citation type="submission" date="2021-01" db="UniProtKB">
        <authorList>
            <consortium name="EnsemblPlants"/>
        </authorList>
    </citation>
    <scope>IDENTIFICATION</scope>
</reference>
<feature type="transmembrane region" description="Helical" evidence="7">
    <location>
        <begin position="112"/>
        <end position="128"/>
    </location>
</feature>
<dbReference type="GO" id="GO:0005783">
    <property type="term" value="C:endoplasmic reticulum"/>
    <property type="evidence" value="ECO:0007669"/>
    <property type="project" value="EnsemblPlants"/>
</dbReference>
<dbReference type="InParanoid" id="A0A7N2KNT3"/>
<feature type="region of interest" description="Disordered" evidence="8">
    <location>
        <begin position="1"/>
        <end position="35"/>
    </location>
</feature>
<dbReference type="InterPro" id="IPR004895">
    <property type="entry name" value="Prenylated_rab_accept_PRA1"/>
</dbReference>